<keyword evidence="11 14" id="KW-0460">Magnesium</keyword>
<dbReference type="InterPro" id="IPR011104">
    <property type="entry name" value="Hpr_kin/Pase_C"/>
</dbReference>
<keyword evidence="6 14" id="KW-0808">Transferase</keyword>
<feature type="region of interest" description="Disordered" evidence="15">
    <location>
        <begin position="312"/>
        <end position="340"/>
    </location>
</feature>
<dbReference type="Gene3D" id="3.40.50.300">
    <property type="entry name" value="P-loop containing nucleotide triphosphate hydrolases"/>
    <property type="match status" value="1"/>
</dbReference>
<keyword evidence="9 14" id="KW-0418">Kinase</keyword>
<evidence type="ECO:0000256" key="14">
    <source>
        <dbReference type="HAMAP-Rule" id="MF_01249"/>
    </source>
</evidence>
<evidence type="ECO:0000256" key="13">
    <source>
        <dbReference type="ARBA" id="ARBA00047657"/>
    </source>
</evidence>
<evidence type="ECO:0000256" key="4">
    <source>
        <dbReference type="ARBA" id="ARBA00011643"/>
    </source>
</evidence>
<evidence type="ECO:0000259" key="16">
    <source>
        <dbReference type="Pfam" id="PF02603"/>
    </source>
</evidence>
<feature type="active site" evidence="14">
    <location>
        <position position="145"/>
    </location>
</feature>
<accession>A0A1F6TA50</accession>
<comment type="caution">
    <text evidence="18">The sequence shown here is derived from an EMBL/GenBank/DDBJ whole genome shotgun (WGS) entry which is preliminary data.</text>
</comment>
<dbReference type="GO" id="GO:0005524">
    <property type="term" value="F:ATP binding"/>
    <property type="evidence" value="ECO:0007669"/>
    <property type="project" value="UniProtKB-UniRule"/>
</dbReference>
<feature type="active site" evidence="14">
    <location>
        <position position="252"/>
    </location>
</feature>
<evidence type="ECO:0000256" key="6">
    <source>
        <dbReference type="ARBA" id="ARBA00022679"/>
    </source>
</evidence>
<feature type="domain" description="HPr(Ser) kinase/phosphorylase N-terminal" evidence="16">
    <location>
        <begin position="7"/>
        <end position="134"/>
    </location>
</feature>
<comment type="similarity">
    <text evidence="3 14">Belongs to the HPrK/P family.</text>
</comment>
<evidence type="ECO:0000256" key="12">
    <source>
        <dbReference type="ARBA" id="ARBA00023268"/>
    </source>
</evidence>
<evidence type="ECO:0000313" key="18">
    <source>
        <dbReference type="EMBL" id="OGI42031.1"/>
    </source>
</evidence>
<dbReference type="Gene3D" id="3.40.1390.20">
    <property type="entry name" value="HprK N-terminal domain-like"/>
    <property type="match status" value="1"/>
</dbReference>
<gene>
    <name evidence="14" type="primary">hprK</name>
    <name evidence="18" type="ORF">A2V92_00295</name>
</gene>
<feature type="active site" evidence="14">
    <location>
        <position position="166"/>
    </location>
</feature>
<dbReference type="Proteomes" id="UP000179344">
    <property type="component" value="Unassembled WGS sequence"/>
</dbReference>
<keyword evidence="8 14" id="KW-0547">Nucleotide-binding</keyword>
<dbReference type="GO" id="GO:0004674">
    <property type="term" value="F:protein serine/threonine kinase activity"/>
    <property type="evidence" value="ECO:0007669"/>
    <property type="project" value="UniProtKB-KW"/>
</dbReference>
<evidence type="ECO:0000256" key="8">
    <source>
        <dbReference type="ARBA" id="ARBA00022741"/>
    </source>
</evidence>
<protein>
    <recommendedName>
        <fullName evidence="14">HPr kinase/phosphorylase</fullName>
        <shortName evidence="14">HPrK/P</shortName>
        <ecNumber evidence="14">2.7.11.-</ecNumber>
        <ecNumber evidence="14">2.7.4.-</ecNumber>
    </recommendedName>
    <alternativeName>
        <fullName evidence="14">HPr(Ser) kinase/phosphorylase</fullName>
    </alternativeName>
</protein>
<evidence type="ECO:0000256" key="15">
    <source>
        <dbReference type="SAM" id="MobiDB-lite"/>
    </source>
</evidence>
<feature type="active site" description="Proton acceptor; for phosphorylation activity. Proton donor; for dephosphorylation activity" evidence="14">
    <location>
        <position position="184"/>
    </location>
</feature>
<feature type="domain" description="HPr kinase/phosphorylase C-terminal" evidence="17">
    <location>
        <begin position="137"/>
        <end position="307"/>
    </location>
</feature>
<comment type="function">
    <text evidence="14">Catalyzes the ATP- as well as the pyrophosphate-dependent phosphorylation of a specific serine residue in HPr, a phosphocarrier protein of the phosphoenolpyruvate-dependent sugar phosphotransferase system (PTS). HprK/P also catalyzes the pyrophosphate-producing, inorganic phosphate-dependent dephosphorylation (phosphorolysis) of seryl-phosphorylated HPr (P-Ser-HPr).</text>
</comment>
<dbReference type="HAMAP" id="MF_01249">
    <property type="entry name" value="HPr_kinase"/>
    <property type="match status" value="1"/>
</dbReference>
<dbReference type="Pfam" id="PF07475">
    <property type="entry name" value="Hpr_kinase_C"/>
    <property type="match status" value="1"/>
</dbReference>
<evidence type="ECO:0000256" key="5">
    <source>
        <dbReference type="ARBA" id="ARBA00022527"/>
    </source>
</evidence>
<evidence type="ECO:0000256" key="1">
    <source>
        <dbReference type="ARBA" id="ARBA00001120"/>
    </source>
</evidence>
<dbReference type="EC" id="2.7.4.-" evidence="14"/>
<evidence type="ECO:0000256" key="2">
    <source>
        <dbReference type="ARBA" id="ARBA00001946"/>
    </source>
</evidence>
<dbReference type="GO" id="GO:0004712">
    <property type="term" value="F:protein serine/threonine/tyrosine kinase activity"/>
    <property type="evidence" value="ECO:0007669"/>
    <property type="project" value="UniProtKB-UniRule"/>
</dbReference>
<dbReference type="GO" id="GO:0006109">
    <property type="term" value="P:regulation of carbohydrate metabolic process"/>
    <property type="evidence" value="ECO:0007669"/>
    <property type="project" value="UniProtKB-UniRule"/>
</dbReference>
<keyword evidence="5 14" id="KW-0723">Serine/threonine-protein kinase</keyword>
<evidence type="ECO:0000256" key="3">
    <source>
        <dbReference type="ARBA" id="ARBA00006883"/>
    </source>
</evidence>
<dbReference type="SUPFAM" id="SSF53795">
    <property type="entry name" value="PEP carboxykinase-like"/>
    <property type="match status" value="1"/>
</dbReference>
<comment type="miscellaneous">
    <text evidence="14">Both phosphorylation and phosphorolysis are carried out by the same active site and suggest a common mechanism for both reactions.</text>
</comment>
<dbReference type="InterPro" id="IPR028979">
    <property type="entry name" value="Ser_kin/Pase_Hpr-like_N_sf"/>
</dbReference>
<dbReference type="GO" id="GO:0000155">
    <property type="term" value="F:phosphorelay sensor kinase activity"/>
    <property type="evidence" value="ECO:0007669"/>
    <property type="project" value="InterPro"/>
</dbReference>
<feature type="compositionally biased region" description="Basic residues" evidence="15">
    <location>
        <begin position="323"/>
        <end position="340"/>
    </location>
</feature>
<dbReference type="GO" id="GO:0000287">
    <property type="term" value="F:magnesium ion binding"/>
    <property type="evidence" value="ECO:0007669"/>
    <property type="project" value="UniProtKB-UniRule"/>
</dbReference>
<evidence type="ECO:0000256" key="7">
    <source>
        <dbReference type="ARBA" id="ARBA00022723"/>
    </source>
</evidence>
<keyword evidence="12 14" id="KW-0511">Multifunctional enzyme</keyword>
<organism evidence="18 19">
    <name type="scientific">Candidatus Muproteobacteria bacterium RBG_16_65_31</name>
    <dbReference type="NCBI Taxonomy" id="1817759"/>
    <lineage>
        <taxon>Bacteria</taxon>
        <taxon>Pseudomonadati</taxon>
        <taxon>Pseudomonadota</taxon>
        <taxon>Candidatus Muproteobacteria</taxon>
    </lineage>
</organism>
<comment type="subunit">
    <text evidence="4 14">Homohexamer.</text>
</comment>
<comment type="catalytic activity">
    <reaction evidence="13 14">
        <text>[HPr protein]-O-phospho-L-serine + phosphate + H(+) = [HPr protein]-L-serine + diphosphate</text>
        <dbReference type="Rhea" id="RHEA:46604"/>
        <dbReference type="Rhea" id="RHEA-COMP:11602"/>
        <dbReference type="Rhea" id="RHEA-COMP:11603"/>
        <dbReference type="ChEBI" id="CHEBI:15378"/>
        <dbReference type="ChEBI" id="CHEBI:29999"/>
        <dbReference type="ChEBI" id="CHEBI:33019"/>
        <dbReference type="ChEBI" id="CHEBI:43474"/>
        <dbReference type="ChEBI" id="CHEBI:83421"/>
    </reaction>
</comment>
<keyword evidence="7 14" id="KW-0479">Metal-binding</keyword>
<dbReference type="InterPro" id="IPR027417">
    <property type="entry name" value="P-loop_NTPase"/>
</dbReference>
<evidence type="ECO:0000259" key="17">
    <source>
        <dbReference type="Pfam" id="PF07475"/>
    </source>
</evidence>
<feature type="region of interest" description="Important for the catalytic mechanism of dephosphorylation" evidence="14">
    <location>
        <begin position="273"/>
        <end position="278"/>
    </location>
</feature>
<reference evidence="18 19" key="1">
    <citation type="journal article" date="2016" name="Nat. Commun.">
        <title>Thousands of microbial genomes shed light on interconnected biogeochemical processes in an aquifer system.</title>
        <authorList>
            <person name="Anantharaman K."/>
            <person name="Brown C.T."/>
            <person name="Hug L.A."/>
            <person name="Sharon I."/>
            <person name="Castelle C.J."/>
            <person name="Probst A.J."/>
            <person name="Thomas B.C."/>
            <person name="Singh A."/>
            <person name="Wilkins M.J."/>
            <person name="Karaoz U."/>
            <person name="Brodie E.L."/>
            <person name="Williams K.H."/>
            <person name="Hubbard S.S."/>
            <person name="Banfield J.F."/>
        </authorList>
    </citation>
    <scope>NUCLEOTIDE SEQUENCE [LARGE SCALE GENOMIC DNA]</scope>
</reference>
<feature type="binding site" evidence="14">
    <location>
        <position position="209"/>
    </location>
    <ligand>
        <name>Mg(2+)</name>
        <dbReference type="ChEBI" id="CHEBI:18420"/>
    </ligand>
</feature>
<evidence type="ECO:0000256" key="10">
    <source>
        <dbReference type="ARBA" id="ARBA00022840"/>
    </source>
</evidence>
<feature type="region of interest" description="Important for the catalytic mechanism of both phosphorylation and dephosphorylation" evidence="14">
    <location>
        <begin position="208"/>
        <end position="217"/>
    </location>
</feature>
<evidence type="ECO:0000256" key="9">
    <source>
        <dbReference type="ARBA" id="ARBA00022777"/>
    </source>
</evidence>
<comment type="domain">
    <text evidence="14">The Walker A ATP-binding motif also binds Pi and PPi.</text>
</comment>
<dbReference type="EC" id="2.7.11.-" evidence="14"/>
<evidence type="ECO:0000313" key="19">
    <source>
        <dbReference type="Proteomes" id="UP000179344"/>
    </source>
</evidence>
<proteinExistence type="inferred from homology"/>
<dbReference type="Pfam" id="PF02603">
    <property type="entry name" value="Hpr_kinase_N"/>
    <property type="match status" value="1"/>
</dbReference>
<dbReference type="InterPro" id="IPR003755">
    <property type="entry name" value="HPr(Ser)_kin/Pase"/>
</dbReference>
<dbReference type="PANTHER" id="PTHR30305:SF1">
    <property type="entry name" value="HPR KINASE_PHOSPHORYLASE"/>
    <property type="match status" value="1"/>
</dbReference>
<comment type="cofactor">
    <cofactor evidence="2 14">
        <name>Mg(2+)</name>
        <dbReference type="ChEBI" id="CHEBI:18420"/>
    </cofactor>
</comment>
<keyword evidence="10 14" id="KW-0067">ATP-binding</keyword>
<dbReference type="NCBIfam" id="TIGR00679">
    <property type="entry name" value="hpr-ser"/>
    <property type="match status" value="1"/>
</dbReference>
<dbReference type="CDD" id="cd01918">
    <property type="entry name" value="HprK_C"/>
    <property type="match status" value="1"/>
</dbReference>
<dbReference type="EMBL" id="MFST01000163">
    <property type="protein sequence ID" value="OGI42031.1"/>
    <property type="molecule type" value="Genomic_DNA"/>
</dbReference>
<evidence type="ECO:0000256" key="11">
    <source>
        <dbReference type="ARBA" id="ARBA00022842"/>
    </source>
</evidence>
<sequence length="340" mass="38368">MTTPLLTTNDLFEALEAQLKLKWVAGSSGKERLLEPSTARFPGMALVGHLNFVHPNRVQVVGEAEIQYLQRLDKKERQKEVHDLFASKRTAVVVVANKMPATPDLVQEAERAKLALFTSPLPSPVVIDHMQYYLTRALALRTTVHGVYMEVMGTGVLITGESGIGKSELALELLSRGHRLIADDAVELIRVGPDVLVGQCPRGLSDYLEVRGLGILDVRMMFGETAVRHKKKLHLVVHLEQIEPRRMSQIDRLQAQMKTRAILDVEVPTVILYVGPGRNLAVLVEAATRSYILRTWGINQVEEFMKRHQELIHSNSMETKPAARPRRRRGAEKRQRRNHR</sequence>
<dbReference type="SUPFAM" id="SSF75138">
    <property type="entry name" value="HprK N-terminal domain-like"/>
    <property type="match status" value="1"/>
</dbReference>
<dbReference type="InterPro" id="IPR011126">
    <property type="entry name" value="Hpr_kin/Pase_Hpr_N"/>
</dbReference>
<feature type="binding site" evidence="14">
    <location>
        <begin position="160"/>
        <end position="167"/>
    </location>
    <ligand>
        <name>ATP</name>
        <dbReference type="ChEBI" id="CHEBI:30616"/>
    </ligand>
</feature>
<comment type="catalytic activity">
    <reaction evidence="1 14">
        <text>[HPr protein]-L-serine + ATP = [HPr protein]-O-phospho-L-serine + ADP + H(+)</text>
        <dbReference type="Rhea" id="RHEA:46600"/>
        <dbReference type="Rhea" id="RHEA-COMP:11602"/>
        <dbReference type="Rhea" id="RHEA-COMP:11603"/>
        <dbReference type="ChEBI" id="CHEBI:15378"/>
        <dbReference type="ChEBI" id="CHEBI:29999"/>
        <dbReference type="ChEBI" id="CHEBI:30616"/>
        <dbReference type="ChEBI" id="CHEBI:83421"/>
        <dbReference type="ChEBI" id="CHEBI:456216"/>
    </reaction>
</comment>
<feature type="binding site" evidence="14">
    <location>
        <position position="167"/>
    </location>
    <ligand>
        <name>Mg(2+)</name>
        <dbReference type="ChEBI" id="CHEBI:18420"/>
    </ligand>
</feature>
<dbReference type="FunFam" id="3.40.50.300:FF:000174">
    <property type="entry name" value="HPr kinase/phosphorylase"/>
    <property type="match status" value="1"/>
</dbReference>
<dbReference type="PANTHER" id="PTHR30305">
    <property type="entry name" value="PROTEIN YJDM-RELATED"/>
    <property type="match status" value="1"/>
</dbReference>
<name>A0A1F6TA50_9PROT</name>
<dbReference type="AlphaFoldDB" id="A0A1F6TA50"/>